<dbReference type="AlphaFoldDB" id="B0C442"/>
<evidence type="ECO:0000313" key="2">
    <source>
        <dbReference type="Proteomes" id="UP000000268"/>
    </source>
</evidence>
<accession>B0C442</accession>
<dbReference type="KEGG" id="amr:AM1_2425"/>
<dbReference type="Proteomes" id="UP000000268">
    <property type="component" value="Chromosome"/>
</dbReference>
<organism evidence="1 2">
    <name type="scientific">Acaryochloris marina (strain MBIC 11017)</name>
    <dbReference type="NCBI Taxonomy" id="329726"/>
    <lineage>
        <taxon>Bacteria</taxon>
        <taxon>Bacillati</taxon>
        <taxon>Cyanobacteriota</taxon>
        <taxon>Cyanophyceae</taxon>
        <taxon>Acaryochloridales</taxon>
        <taxon>Acaryochloridaceae</taxon>
        <taxon>Acaryochloris</taxon>
    </lineage>
</organism>
<protein>
    <submittedName>
        <fullName evidence="1">Uncharacterized protein</fullName>
    </submittedName>
</protein>
<proteinExistence type="predicted"/>
<gene>
    <name evidence="1" type="ordered locus">AM1_2425</name>
</gene>
<keyword evidence="2" id="KW-1185">Reference proteome</keyword>
<name>B0C442_ACAM1</name>
<evidence type="ECO:0000313" key="1">
    <source>
        <dbReference type="EMBL" id="ABW27433.1"/>
    </source>
</evidence>
<dbReference type="HOGENOM" id="CLU_3148192_0_0_3"/>
<sequence length="48" mass="5620">MINFYEIIVEDWSLEKIFQQVKYLDLSLATSLEKVLLIVNGLDVIFNT</sequence>
<reference evidence="1 2" key="1">
    <citation type="journal article" date="2008" name="Proc. Natl. Acad. Sci. U.S.A.">
        <title>Niche adaptation and genome expansion in the chlorophyll d-producing cyanobacterium Acaryochloris marina.</title>
        <authorList>
            <person name="Swingley W.D."/>
            <person name="Chen M."/>
            <person name="Cheung P.C."/>
            <person name="Conrad A.L."/>
            <person name="Dejesa L.C."/>
            <person name="Hao J."/>
            <person name="Honchak B.M."/>
            <person name="Karbach L.E."/>
            <person name="Kurdoglu A."/>
            <person name="Lahiri S."/>
            <person name="Mastrian S.D."/>
            <person name="Miyashita H."/>
            <person name="Page L."/>
            <person name="Ramakrishna P."/>
            <person name="Satoh S."/>
            <person name="Sattley W.M."/>
            <person name="Shimada Y."/>
            <person name="Taylor H.L."/>
            <person name="Tomo T."/>
            <person name="Tsuchiya T."/>
            <person name="Wang Z.T."/>
            <person name="Raymond J."/>
            <person name="Mimuro M."/>
            <person name="Blankenship R.E."/>
            <person name="Touchman J.W."/>
        </authorList>
    </citation>
    <scope>NUCLEOTIDE SEQUENCE [LARGE SCALE GENOMIC DNA]</scope>
    <source>
        <strain evidence="2">MBIC 11017</strain>
    </source>
</reference>
<dbReference type="EMBL" id="CP000828">
    <property type="protein sequence ID" value="ABW27433.1"/>
    <property type="molecule type" value="Genomic_DNA"/>
</dbReference>